<evidence type="ECO:0000256" key="2">
    <source>
        <dbReference type="ARBA" id="ARBA00022475"/>
    </source>
</evidence>
<dbReference type="PANTHER" id="PTHR35007:SF3">
    <property type="entry name" value="POSSIBLE CONSERVED ALANINE RICH MEMBRANE PROTEIN"/>
    <property type="match status" value="1"/>
</dbReference>
<evidence type="ECO:0000313" key="8">
    <source>
        <dbReference type="EMBL" id="GAA2063218.1"/>
    </source>
</evidence>
<evidence type="ECO:0000256" key="1">
    <source>
        <dbReference type="ARBA" id="ARBA00004651"/>
    </source>
</evidence>
<keyword evidence="2" id="KW-1003">Cell membrane</keyword>
<protein>
    <recommendedName>
        <fullName evidence="7">Type II secretion system protein GspF domain-containing protein</fullName>
    </recommendedName>
</protein>
<organism evidence="8 9">
    <name type="scientific">Streptomyces albiaxialis</name>
    <dbReference type="NCBI Taxonomy" id="329523"/>
    <lineage>
        <taxon>Bacteria</taxon>
        <taxon>Bacillati</taxon>
        <taxon>Actinomycetota</taxon>
        <taxon>Actinomycetes</taxon>
        <taxon>Kitasatosporales</taxon>
        <taxon>Streptomycetaceae</taxon>
        <taxon>Streptomyces</taxon>
    </lineage>
</organism>
<evidence type="ECO:0000256" key="6">
    <source>
        <dbReference type="SAM" id="Phobius"/>
    </source>
</evidence>
<evidence type="ECO:0000259" key="7">
    <source>
        <dbReference type="Pfam" id="PF00482"/>
    </source>
</evidence>
<proteinExistence type="predicted"/>
<comment type="subcellular location">
    <subcellularLocation>
        <location evidence="1">Cell membrane</location>
        <topology evidence="1">Multi-pass membrane protein</topology>
    </subcellularLocation>
</comment>
<reference evidence="9" key="1">
    <citation type="journal article" date="2019" name="Int. J. Syst. Evol. Microbiol.">
        <title>The Global Catalogue of Microorganisms (GCM) 10K type strain sequencing project: providing services to taxonomists for standard genome sequencing and annotation.</title>
        <authorList>
            <consortium name="The Broad Institute Genomics Platform"/>
            <consortium name="The Broad Institute Genome Sequencing Center for Infectious Disease"/>
            <person name="Wu L."/>
            <person name="Ma J."/>
        </authorList>
    </citation>
    <scope>NUCLEOTIDE SEQUENCE [LARGE SCALE GENOMIC DNA]</scope>
    <source>
        <strain evidence="9">JCM 15478</strain>
    </source>
</reference>
<feature type="transmembrane region" description="Helical" evidence="6">
    <location>
        <begin position="6"/>
        <end position="28"/>
    </location>
</feature>
<keyword evidence="9" id="KW-1185">Reference proteome</keyword>
<dbReference type="Proteomes" id="UP001500016">
    <property type="component" value="Unassembled WGS sequence"/>
</dbReference>
<evidence type="ECO:0000313" key="9">
    <source>
        <dbReference type="Proteomes" id="UP001500016"/>
    </source>
</evidence>
<keyword evidence="3 6" id="KW-0812">Transmembrane</keyword>
<feature type="transmembrane region" description="Helical" evidence="6">
    <location>
        <begin position="160"/>
        <end position="186"/>
    </location>
</feature>
<evidence type="ECO:0000256" key="3">
    <source>
        <dbReference type="ARBA" id="ARBA00022692"/>
    </source>
</evidence>
<gene>
    <name evidence="8" type="ORF">GCM10009801_06930</name>
</gene>
<dbReference type="Pfam" id="PF00482">
    <property type="entry name" value="T2SSF"/>
    <property type="match status" value="1"/>
</dbReference>
<name>A0ABP5H5H9_9ACTN</name>
<dbReference type="PANTHER" id="PTHR35007">
    <property type="entry name" value="INTEGRAL MEMBRANE PROTEIN-RELATED"/>
    <property type="match status" value="1"/>
</dbReference>
<comment type="caution">
    <text evidence="8">The sequence shown here is derived from an EMBL/GenBank/DDBJ whole genome shotgun (WGS) entry which is preliminary data.</text>
</comment>
<dbReference type="InterPro" id="IPR018076">
    <property type="entry name" value="T2SS_GspF_dom"/>
</dbReference>
<keyword evidence="4 6" id="KW-1133">Transmembrane helix</keyword>
<sequence>MGAAAFAVVMLGGVWGWFLGAVGAYAAWRWLRGRTAERGRGGEAAAEARVAEAQLPLTADLMAACLAAGAGPGQAAEAVGRSVGGPLGTRLTRAATELRLGGEPEAVWGRFGAQPWSAGFARCLERAGTTGAPAVETVTRLADELRRQQARQAIGRARRASVLVTGPLGLCFLPAFLVVGVAPVVLGLARSLW</sequence>
<accession>A0ABP5H5H9</accession>
<evidence type="ECO:0000256" key="4">
    <source>
        <dbReference type="ARBA" id="ARBA00022989"/>
    </source>
</evidence>
<keyword evidence="5 6" id="KW-0472">Membrane</keyword>
<dbReference type="EMBL" id="BAAAPE010000001">
    <property type="protein sequence ID" value="GAA2063218.1"/>
    <property type="molecule type" value="Genomic_DNA"/>
</dbReference>
<feature type="domain" description="Type II secretion system protein GspF" evidence="7">
    <location>
        <begin position="59"/>
        <end position="181"/>
    </location>
</feature>
<evidence type="ECO:0000256" key="5">
    <source>
        <dbReference type="ARBA" id="ARBA00023136"/>
    </source>
</evidence>